<dbReference type="InterPro" id="IPR005135">
    <property type="entry name" value="Endo/exonuclease/phosphatase"/>
</dbReference>
<name>A0A9R1U8Z2_9HYME</name>
<evidence type="ECO:0000259" key="2">
    <source>
        <dbReference type="Pfam" id="PF00078"/>
    </source>
</evidence>
<evidence type="ECO:0000313" key="4">
    <source>
        <dbReference type="Proteomes" id="UP000694866"/>
    </source>
</evidence>
<feature type="domain" description="Reverse transcriptase" evidence="2">
    <location>
        <begin position="571"/>
        <end position="666"/>
    </location>
</feature>
<feature type="region of interest" description="Disordered" evidence="1">
    <location>
        <begin position="1"/>
        <end position="21"/>
    </location>
</feature>
<dbReference type="RefSeq" id="XP_011313421.1">
    <property type="nucleotide sequence ID" value="XM_011315119.1"/>
</dbReference>
<dbReference type="KEGG" id="fas:105272890"/>
<reference evidence="5" key="1">
    <citation type="submission" date="2025-08" db="UniProtKB">
        <authorList>
            <consortium name="RefSeq"/>
        </authorList>
    </citation>
    <scope>IDENTIFICATION</scope>
    <source>
        <strain evidence="5">USDA-PBARC FA_bdor</strain>
        <tissue evidence="5">Whole organism</tissue>
    </source>
</reference>
<evidence type="ECO:0000259" key="3">
    <source>
        <dbReference type="Pfam" id="PF03372"/>
    </source>
</evidence>
<dbReference type="Pfam" id="PF00078">
    <property type="entry name" value="RVT_1"/>
    <property type="match status" value="1"/>
</dbReference>
<proteinExistence type="predicted"/>
<dbReference type="Gene3D" id="3.60.10.10">
    <property type="entry name" value="Endonuclease/exonuclease/phosphatase"/>
    <property type="match status" value="1"/>
</dbReference>
<dbReference type="Pfam" id="PF03372">
    <property type="entry name" value="Exo_endo_phos"/>
    <property type="match status" value="1"/>
</dbReference>
<dbReference type="GO" id="GO:0003824">
    <property type="term" value="F:catalytic activity"/>
    <property type="evidence" value="ECO:0007669"/>
    <property type="project" value="InterPro"/>
</dbReference>
<keyword evidence="4" id="KW-1185">Reference proteome</keyword>
<evidence type="ECO:0000313" key="5">
    <source>
        <dbReference type="RefSeq" id="XP_011313421.1"/>
    </source>
</evidence>
<dbReference type="Proteomes" id="UP000694866">
    <property type="component" value="Unplaced"/>
</dbReference>
<dbReference type="InterPro" id="IPR000477">
    <property type="entry name" value="RT_dom"/>
</dbReference>
<accession>A0A9R1U8Z2</accession>
<dbReference type="GeneID" id="105272890"/>
<dbReference type="AlphaFoldDB" id="A0A9R1U8Z2"/>
<evidence type="ECO:0000256" key="1">
    <source>
        <dbReference type="SAM" id="MobiDB-lite"/>
    </source>
</evidence>
<sequence>MDNHLNPTADPLPPRPMDPQQQTSLKIAAINVNSLVSHQRRNYLSHFAKSHHLDAVLISETKLNSRHKSVFSEYTLYRTDRPNAIQGGGTAIFVRNTISHTVITHPSPAVNTIIEYTIIKLKMAEDKHLYIISLYASQRSRIRQNFTNDLNQIFSELRLDRSKNFFIVAGDINASTPTYTPAQTYLDHCIIDSWLNITNLLNNRLDTTIYESDHKALLINIQLDQSSALHPETPPQPRHIFEATNWTEFTSHLGHNYNSKVPSNRNLDQNEIDNFLLPINNSITHAIDNKVPKATTTSNTQKHITQRIKQLDKKKSSLLTFLHRLRAKDPRGRNADTKTAKLLLAHTREDLNIEFSAAIEKHWSNTFKKINHRDSSKFMPSINRIFRPKTNSGPADIHIPGANISILHNSGNPLDSSPLCNDKYVFTDPTSKLNAIGAFYESINSPRHLNDGTRLKEIIDAQISLFKRSREEHKANNSCITTFNSTNRANNPKTDSLESYFTTPAEIEAIIKKLPNKTSSGIDKIPTVIIRHLPLNIIKDFTTLINNALNINYFPKIRKVAQVMPILKKEKPSEDPSSYRPISLTSNHSKVYEIVINNLITRHCNQNKIIPDDQFGFRRHHSTTHAVHKFLADVNKALYLKCMVDATLIDIKKASDSVWLDGLIYITQPHQEKISHQPD</sequence>
<dbReference type="PANTHER" id="PTHR19446">
    <property type="entry name" value="REVERSE TRANSCRIPTASES"/>
    <property type="match status" value="1"/>
</dbReference>
<organism evidence="4 5">
    <name type="scientific">Fopius arisanus</name>
    <dbReference type="NCBI Taxonomy" id="64838"/>
    <lineage>
        <taxon>Eukaryota</taxon>
        <taxon>Metazoa</taxon>
        <taxon>Ecdysozoa</taxon>
        <taxon>Arthropoda</taxon>
        <taxon>Hexapoda</taxon>
        <taxon>Insecta</taxon>
        <taxon>Pterygota</taxon>
        <taxon>Neoptera</taxon>
        <taxon>Endopterygota</taxon>
        <taxon>Hymenoptera</taxon>
        <taxon>Apocrita</taxon>
        <taxon>Ichneumonoidea</taxon>
        <taxon>Braconidae</taxon>
        <taxon>Opiinae</taxon>
        <taxon>Fopius</taxon>
    </lineage>
</organism>
<protein>
    <recommendedName>
        <fullName evidence="6">Reverse transcriptase domain-containing protein</fullName>
    </recommendedName>
</protein>
<feature type="domain" description="Endonuclease/exonuclease/phosphatase" evidence="3">
    <location>
        <begin position="31"/>
        <end position="190"/>
    </location>
</feature>
<gene>
    <name evidence="5" type="primary">LOC105272890</name>
</gene>
<dbReference type="OrthoDB" id="7989680at2759"/>
<evidence type="ECO:0008006" key="6">
    <source>
        <dbReference type="Google" id="ProtNLM"/>
    </source>
</evidence>
<dbReference type="InterPro" id="IPR036691">
    <property type="entry name" value="Endo/exonu/phosph_ase_sf"/>
</dbReference>
<dbReference type="SUPFAM" id="SSF56219">
    <property type="entry name" value="DNase I-like"/>
    <property type="match status" value="1"/>
</dbReference>